<dbReference type="HOGENOM" id="CLU_010186_3_0_2"/>
<dbReference type="InterPro" id="IPR036135">
    <property type="entry name" value="MoeA_linker/N_sf"/>
</dbReference>
<dbReference type="PANTHER" id="PTHR10192:SF5">
    <property type="entry name" value="GEPHYRIN"/>
    <property type="match status" value="1"/>
</dbReference>
<evidence type="ECO:0000313" key="4">
    <source>
        <dbReference type="EMBL" id="ABK13960.1"/>
    </source>
</evidence>
<dbReference type="GO" id="GO:0006777">
    <property type="term" value="P:Mo-molybdopterin cofactor biosynthetic process"/>
    <property type="evidence" value="ECO:0007669"/>
    <property type="project" value="UniProtKB-KW"/>
</dbReference>
<keyword evidence="2" id="KW-0501">Molybdenum cofactor biosynthesis</keyword>
<dbReference type="Gene3D" id="2.40.340.10">
    <property type="entry name" value="MoeA, C-terminal, domain IV"/>
    <property type="match status" value="1"/>
</dbReference>
<gene>
    <name evidence="4" type="ordered locus">Mthe_0160</name>
</gene>
<dbReference type="InterPro" id="IPR036688">
    <property type="entry name" value="MoeA_C_domain_IV_sf"/>
</dbReference>
<dbReference type="Pfam" id="PF03453">
    <property type="entry name" value="MoeA_N"/>
    <property type="match status" value="1"/>
</dbReference>
<dbReference type="GeneID" id="4462834"/>
<dbReference type="Gene3D" id="3.40.980.10">
    <property type="entry name" value="MoaB/Mog-like domain"/>
    <property type="match status" value="1"/>
</dbReference>
<dbReference type="EMBL" id="CP000477">
    <property type="protein sequence ID" value="ABK13960.1"/>
    <property type="molecule type" value="Genomic_DNA"/>
</dbReference>
<dbReference type="STRING" id="349307.Mthe_0160"/>
<evidence type="ECO:0000259" key="3">
    <source>
        <dbReference type="SMART" id="SM00852"/>
    </source>
</evidence>
<dbReference type="RefSeq" id="WP_011695359.1">
    <property type="nucleotide sequence ID" value="NC_008553.1"/>
</dbReference>
<dbReference type="AlphaFoldDB" id="A0B5I6"/>
<dbReference type="GO" id="GO:0061599">
    <property type="term" value="F:molybdopterin molybdotransferase activity"/>
    <property type="evidence" value="ECO:0007669"/>
    <property type="project" value="TreeGrafter"/>
</dbReference>
<feature type="domain" description="MoaB/Mog" evidence="3">
    <location>
        <begin position="185"/>
        <end position="322"/>
    </location>
</feature>
<dbReference type="NCBIfam" id="NF011068">
    <property type="entry name" value="PRK14498.1"/>
    <property type="match status" value="1"/>
</dbReference>
<dbReference type="SUPFAM" id="SSF63867">
    <property type="entry name" value="MoeA C-terminal domain-like"/>
    <property type="match status" value="1"/>
</dbReference>
<dbReference type="Gene3D" id="3.90.105.10">
    <property type="entry name" value="Molybdopterin biosynthesis moea protein, domain 2"/>
    <property type="match status" value="1"/>
</dbReference>
<dbReference type="NCBIfam" id="TIGR00177">
    <property type="entry name" value="molyb_syn"/>
    <property type="match status" value="1"/>
</dbReference>
<dbReference type="Pfam" id="PF03454">
    <property type="entry name" value="MoeA_C"/>
    <property type="match status" value="1"/>
</dbReference>
<dbReference type="FunFam" id="2.170.190.11:FF:000001">
    <property type="entry name" value="Molybdopterin molybdenumtransferase"/>
    <property type="match status" value="1"/>
</dbReference>
<dbReference type="InterPro" id="IPR001453">
    <property type="entry name" value="MoaB/Mog_dom"/>
</dbReference>
<dbReference type="UniPathway" id="UPA00344"/>
<dbReference type="KEGG" id="mtp:Mthe_0160"/>
<dbReference type="InterPro" id="IPR036425">
    <property type="entry name" value="MoaB/Mog-like_dom_sf"/>
</dbReference>
<reference evidence="4 5" key="1">
    <citation type="submission" date="2006-10" db="EMBL/GenBank/DDBJ databases">
        <title>Complete sequence of Methanosaeta thermophila PT.</title>
        <authorList>
            <consortium name="US DOE Joint Genome Institute"/>
            <person name="Copeland A."/>
            <person name="Lucas S."/>
            <person name="Lapidus A."/>
            <person name="Barry K."/>
            <person name="Detter J.C."/>
            <person name="Glavina del Rio T."/>
            <person name="Hammon N."/>
            <person name="Israni S."/>
            <person name="Pitluck S."/>
            <person name="Chain P."/>
            <person name="Malfatti S."/>
            <person name="Shin M."/>
            <person name="Vergez L."/>
            <person name="Schmutz J."/>
            <person name="Larimer F."/>
            <person name="Land M."/>
            <person name="Hauser L."/>
            <person name="Kyrpides N."/>
            <person name="Kim E."/>
            <person name="Smith K.S."/>
            <person name="Ingram-Smith C."/>
            <person name="Richardson P."/>
        </authorList>
    </citation>
    <scope>NUCLEOTIDE SEQUENCE [LARGE SCALE GENOMIC DNA]</scope>
    <source>
        <strain evidence="5">DSM 6194 / JCM 14653 / NBRC 101360 / PT</strain>
    </source>
</reference>
<protein>
    <submittedName>
        <fullName evidence="4">Molybdopterin molybdochelatase</fullName>
    </submittedName>
</protein>
<dbReference type="OrthoDB" id="31371at2157"/>
<keyword evidence="5" id="KW-1185">Reference proteome</keyword>
<dbReference type="InterPro" id="IPR024370">
    <property type="entry name" value="PBP_domain"/>
</dbReference>
<accession>A0B5I6</accession>
<dbReference type="Pfam" id="PF12727">
    <property type="entry name" value="PBP_like"/>
    <property type="match status" value="1"/>
</dbReference>
<dbReference type="InterPro" id="IPR005111">
    <property type="entry name" value="MoeA_C_domain_IV"/>
</dbReference>
<dbReference type="Gene3D" id="2.170.190.11">
    <property type="entry name" value="Molybdopterin biosynthesis moea protein, domain 3"/>
    <property type="match status" value="1"/>
</dbReference>
<dbReference type="GO" id="GO:0005737">
    <property type="term" value="C:cytoplasm"/>
    <property type="evidence" value="ECO:0007669"/>
    <property type="project" value="TreeGrafter"/>
</dbReference>
<dbReference type="Pfam" id="PF00994">
    <property type="entry name" value="MoCF_biosynth"/>
    <property type="match status" value="1"/>
</dbReference>
<dbReference type="SUPFAM" id="SSF53218">
    <property type="entry name" value="Molybdenum cofactor biosynthesis proteins"/>
    <property type="match status" value="1"/>
</dbReference>
<dbReference type="CDD" id="cd00887">
    <property type="entry name" value="MoeA"/>
    <property type="match status" value="1"/>
</dbReference>
<dbReference type="SUPFAM" id="SSF63882">
    <property type="entry name" value="MoeA N-terminal region -like"/>
    <property type="match status" value="1"/>
</dbReference>
<evidence type="ECO:0000313" key="5">
    <source>
        <dbReference type="Proteomes" id="UP000000674"/>
    </source>
</evidence>
<dbReference type="PANTHER" id="PTHR10192">
    <property type="entry name" value="MOLYBDOPTERIN BIOSYNTHESIS PROTEIN"/>
    <property type="match status" value="1"/>
</dbReference>
<dbReference type="SMART" id="SM00852">
    <property type="entry name" value="MoCF_biosynth"/>
    <property type="match status" value="1"/>
</dbReference>
<dbReference type="Proteomes" id="UP000000674">
    <property type="component" value="Chromosome"/>
</dbReference>
<name>A0B5I6_METTP</name>
<dbReference type="NCBIfam" id="NF045515">
    <property type="entry name" value="Glp_gephyrin"/>
    <property type="match status" value="1"/>
</dbReference>
<dbReference type="InterPro" id="IPR005110">
    <property type="entry name" value="MoeA_linker/N"/>
</dbReference>
<dbReference type="InterPro" id="IPR008284">
    <property type="entry name" value="MoCF_biosynth_CS"/>
</dbReference>
<comment type="pathway">
    <text evidence="1">Cofactor biosynthesis; molybdopterin biosynthesis.</text>
</comment>
<dbReference type="PROSITE" id="PS01079">
    <property type="entry name" value="MOCF_BIOSYNTHESIS_2"/>
    <property type="match status" value="1"/>
</dbReference>
<evidence type="ECO:0000256" key="1">
    <source>
        <dbReference type="ARBA" id="ARBA00005046"/>
    </source>
</evidence>
<proteinExistence type="predicted"/>
<organism evidence="4 5">
    <name type="scientific">Methanothrix thermoacetophila (strain DSM 6194 / JCM 14653 / NBRC 101360 / PT)</name>
    <name type="common">Methanosaeta thermophila</name>
    <dbReference type="NCBI Taxonomy" id="349307"/>
    <lineage>
        <taxon>Archaea</taxon>
        <taxon>Methanobacteriati</taxon>
        <taxon>Methanobacteriota</taxon>
        <taxon>Stenosarchaea group</taxon>
        <taxon>Methanomicrobia</taxon>
        <taxon>Methanotrichales</taxon>
        <taxon>Methanotrichaceae</taxon>
        <taxon>Methanothrix</taxon>
    </lineage>
</organism>
<evidence type="ECO:0000256" key="2">
    <source>
        <dbReference type="ARBA" id="ARBA00023150"/>
    </source>
</evidence>
<dbReference type="SUPFAM" id="SSF53850">
    <property type="entry name" value="Periplasmic binding protein-like II"/>
    <property type="match status" value="1"/>
</dbReference>
<dbReference type="InterPro" id="IPR038987">
    <property type="entry name" value="MoeA-like"/>
</dbReference>
<sequence>MHKEFHRLISLDKAIELALGDAPRPRVRIVNLESALGRVLAENVIAEIDVPHFDRAAMDGYAVRSEDCIIASESSPVRLRIVGSVSAGSIPDASAGPGEAVEVSTGSAMPEGADAVVMVEYADAADGYVMIRRPVHPYENVQRRGADLSLGERVLSAGTHLGPREIGMLAALGMSRVKIRSLRVGVASTGNEIQSPDEHLMPCKIYDVNTYTISSALSQIGAEPVVYGVFPDSYDALSESIATALIDCDMMILSGSTSAGRGDMLYRVVSDLGELVFHGINLKPGKPTLFGRVGGKHVIGLPGYPTSALTVFWQLVSPLVHRSLGLRSHHFSLKATLARPFRSESRRQMLPVIIHRGKAYPFDRGSGAVTTLGASDGIIDVPADREYLHAGEVFDVHPLSGDDLDLIISGESCPVLEAALDRMNLRFRYLVRGSMRALTDLQDGLADIACITATQELPEDLRVVASYRRELGLISRNPDLLLNSDGAAFAAWGRDSGVGCIMDSMLPGVRRSVEVRTHTGAALAVLQGKADLALGAREAAGMWGLHFRYLADDGISIVARMDDTRDIIKDIADALKERSQDAAVST</sequence>